<evidence type="ECO:0000256" key="5">
    <source>
        <dbReference type="ARBA" id="ARBA00048200"/>
    </source>
</evidence>
<proteinExistence type="inferred from homology"/>
<comment type="caution">
    <text evidence="8">The sequence shown here is derived from an EMBL/GenBank/DDBJ whole genome shotgun (WGS) entry which is preliminary data.</text>
</comment>
<protein>
    <recommendedName>
        <fullName evidence="4 6">dTDP-4-dehydrorhamnose reductase</fullName>
        <ecNumber evidence="3 6">1.1.1.133</ecNumber>
    </recommendedName>
</protein>
<gene>
    <name evidence="8" type="ORF">T230_04635</name>
</gene>
<evidence type="ECO:0000313" key="9">
    <source>
        <dbReference type="Proteomes" id="UP000034982"/>
    </source>
</evidence>
<dbReference type="GO" id="GO:0005829">
    <property type="term" value="C:cytosol"/>
    <property type="evidence" value="ECO:0007669"/>
    <property type="project" value="TreeGrafter"/>
</dbReference>
<dbReference type="NCBIfam" id="TIGR01214">
    <property type="entry name" value="rmlD"/>
    <property type="match status" value="1"/>
</dbReference>
<keyword evidence="6" id="KW-0521">NADP</keyword>
<dbReference type="UniPathway" id="UPA00124"/>
<dbReference type="GO" id="GO:0008831">
    <property type="term" value="F:dTDP-4-dehydrorhamnose reductase activity"/>
    <property type="evidence" value="ECO:0007669"/>
    <property type="project" value="UniProtKB-EC"/>
</dbReference>
<evidence type="ECO:0000313" key="8">
    <source>
        <dbReference type="EMBL" id="ETK09590.1"/>
    </source>
</evidence>
<sequence length="296" mass="33154">MNHSLDMIPVLVTGARGQLGDAIRRRIYRHPNYAFTLTDIDELDLCDNNAVADFVRRGRYAYIINCAAYTAVDRAESDAERCLQINRDAVGHLATAAREVGARMIHISTDYVFDGRAHRPYREDDTPSPTSVYGRTKLAGEHVLLESLPADAAILRTAWLYSEVGNNFVKTMLRLGAERPEIRVVNDQIGSPTYAGDLAEAVLHVLTAPTFHPGVYHYTNEGTCSWYDFACHILRVAHPTCIVRPIPTADYPTPAARPAYSVLDKTRIRTVYGLSIPRWQDSLDRCLHHFMDAPSL</sequence>
<dbReference type="SUPFAM" id="SSF51735">
    <property type="entry name" value="NAD(P)-binding Rossmann-fold domains"/>
    <property type="match status" value="1"/>
</dbReference>
<dbReference type="PANTHER" id="PTHR10491:SF4">
    <property type="entry name" value="METHIONINE ADENOSYLTRANSFERASE 2 SUBUNIT BETA"/>
    <property type="match status" value="1"/>
</dbReference>
<dbReference type="Pfam" id="PF04321">
    <property type="entry name" value="RmlD_sub_bind"/>
    <property type="match status" value="1"/>
</dbReference>
<evidence type="ECO:0000256" key="1">
    <source>
        <dbReference type="ARBA" id="ARBA00004781"/>
    </source>
</evidence>
<comment type="similarity">
    <text evidence="2 6">Belongs to the dTDP-4-dehydrorhamnose reductase family.</text>
</comment>
<evidence type="ECO:0000256" key="6">
    <source>
        <dbReference type="RuleBase" id="RU364082"/>
    </source>
</evidence>
<dbReference type="GO" id="GO:0019305">
    <property type="term" value="P:dTDP-rhamnose biosynthetic process"/>
    <property type="evidence" value="ECO:0007669"/>
    <property type="project" value="UniProtKB-UniPathway"/>
</dbReference>
<reference evidence="8 9" key="1">
    <citation type="submission" date="2013-11" db="EMBL/GenBank/DDBJ databases">
        <title>Single cell genomics of uncultured Tannerella BU063 (oral taxon 286).</title>
        <authorList>
            <person name="Beall C.J."/>
            <person name="Campbell A.G."/>
            <person name="Griffen A.L."/>
            <person name="Podar M."/>
            <person name="Leys E.J."/>
        </authorList>
    </citation>
    <scope>NUCLEOTIDE SEQUENCE [LARGE SCALE GENOMIC DNA]</scope>
    <source>
        <strain evidence="8">Cell 1/3</strain>
    </source>
</reference>
<dbReference type="Proteomes" id="UP000034982">
    <property type="component" value="Unassembled WGS sequence"/>
</dbReference>
<evidence type="ECO:0000259" key="7">
    <source>
        <dbReference type="Pfam" id="PF04321"/>
    </source>
</evidence>
<feature type="domain" description="RmlD-like substrate binding" evidence="7">
    <location>
        <begin position="10"/>
        <end position="290"/>
    </location>
</feature>
<evidence type="ECO:0000256" key="2">
    <source>
        <dbReference type="ARBA" id="ARBA00010944"/>
    </source>
</evidence>
<comment type="catalytic activity">
    <reaction evidence="5">
        <text>dTDP-beta-L-rhamnose + NADP(+) = dTDP-4-dehydro-beta-L-rhamnose + NADPH + H(+)</text>
        <dbReference type="Rhea" id="RHEA:21796"/>
        <dbReference type="ChEBI" id="CHEBI:15378"/>
        <dbReference type="ChEBI" id="CHEBI:57510"/>
        <dbReference type="ChEBI" id="CHEBI:57783"/>
        <dbReference type="ChEBI" id="CHEBI:58349"/>
        <dbReference type="ChEBI" id="CHEBI:62830"/>
        <dbReference type="EC" id="1.1.1.133"/>
    </reaction>
</comment>
<name>W2CR18_9BACT</name>
<evidence type="ECO:0000256" key="3">
    <source>
        <dbReference type="ARBA" id="ARBA00012929"/>
    </source>
</evidence>
<comment type="function">
    <text evidence="6">Catalyzes the reduction of dTDP-6-deoxy-L-lyxo-4-hexulose to yield dTDP-L-rhamnose.</text>
</comment>
<dbReference type="PANTHER" id="PTHR10491">
    <property type="entry name" value="DTDP-4-DEHYDRORHAMNOSE REDUCTASE"/>
    <property type="match status" value="1"/>
</dbReference>
<dbReference type="Gene3D" id="3.40.50.720">
    <property type="entry name" value="NAD(P)-binding Rossmann-like Domain"/>
    <property type="match status" value="1"/>
</dbReference>
<dbReference type="InterPro" id="IPR036291">
    <property type="entry name" value="NAD(P)-bd_dom_sf"/>
</dbReference>
<dbReference type="EC" id="1.1.1.133" evidence="3 6"/>
<accession>W2CR18</accession>
<dbReference type="PATRIC" id="fig|1411022.3.peg.310"/>
<dbReference type="CDD" id="cd05254">
    <property type="entry name" value="dTDP_HR_like_SDR_e"/>
    <property type="match status" value="1"/>
</dbReference>
<comment type="pathway">
    <text evidence="1 6">Carbohydrate biosynthesis; dTDP-L-rhamnose biosynthesis.</text>
</comment>
<dbReference type="Gene3D" id="3.90.25.10">
    <property type="entry name" value="UDP-galactose 4-epimerase, domain 1"/>
    <property type="match status" value="1"/>
</dbReference>
<dbReference type="InterPro" id="IPR029903">
    <property type="entry name" value="RmlD-like-bd"/>
</dbReference>
<dbReference type="EMBL" id="AYYE01000801">
    <property type="protein sequence ID" value="ETK09590.1"/>
    <property type="molecule type" value="Genomic_DNA"/>
</dbReference>
<dbReference type="InterPro" id="IPR005913">
    <property type="entry name" value="dTDP_dehydrorham_reduct"/>
</dbReference>
<evidence type="ECO:0000256" key="4">
    <source>
        <dbReference type="ARBA" id="ARBA00017099"/>
    </source>
</evidence>
<dbReference type="AlphaFoldDB" id="W2CR18"/>
<organism evidence="8 9">
    <name type="scientific">Tannerella sp. oral taxon BU063 isolate Cell 1/3</name>
    <dbReference type="NCBI Taxonomy" id="1411022"/>
    <lineage>
        <taxon>Bacteria</taxon>
        <taxon>Pseudomonadati</taxon>
        <taxon>Bacteroidota</taxon>
        <taxon>Bacteroidia</taxon>
        <taxon>Bacteroidales</taxon>
        <taxon>Tannerellaceae</taxon>
        <taxon>Tannerella</taxon>
    </lineage>
</organism>
<keyword evidence="6" id="KW-0560">Oxidoreductase</keyword>